<proteinExistence type="predicted"/>
<keyword evidence="1" id="KW-1133">Transmembrane helix</keyword>
<comment type="caution">
    <text evidence="2">The sequence shown here is derived from an EMBL/GenBank/DDBJ whole genome shotgun (WGS) entry which is preliminary data.</text>
</comment>
<accession>A0A1G2TXW6</accession>
<name>A0A1G2TXW6_9BACT</name>
<dbReference type="InterPro" id="IPR014717">
    <property type="entry name" value="Transl_elong_EF1B/ribsomal_bS6"/>
</dbReference>
<organism evidence="2 3">
    <name type="scientific">Candidatus Zambryskibacteria bacterium RIFCSPLOWO2_01_FULL_39_39</name>
    <dbReference type="NCBI Taxonomy" id="1802758"/>
    <lineage>
        <taxon>Bacteria</taxon>
        <taxon>Candidatus Zambryskiibacteriota</taxon>
    </lineage>
</organism>
<protein>
    <recommendedName>
        <fullName evidence="4">Pilus assembly protein PilO</fullName>
    </recommendedName>
</protein>
<dbReference type="GO" id="GO:0043683">
    <property type="term" value="P:type IV pilus assembly"/>
    <property type="evidence" value="ECO:0007669"/>
    <property type="project" value="InterPro"/>
</dbReference>
<keyword evidence="1" id="KW-0812">Transmembrane</keyword>
<reference evidence="2 3" key="1">
    <citation type="journal article" date="2016" name="Nat. Commun.">
        <title>Thousands of microbial genomes shed light on interconnected biogeochemical processes in an aquifer system.</title>
        <authorList>
            <person name="Anantharaman K."/>
            <person name="Brown C.T."/>
            <person name="Hug L.A."/>
            <person name="Sharon I."/>
            <person name="Castelle C.J."/>
            <person name="Probst A.J."/>
            <person name="Thomas B.C."/>
            <person name="Singh A."/>
            <person name="Wilkins M.J."/>
            <person name="Karaoz U."/>
            <person name="Brodie E.L."/>
            <person name="Williams K.H."/>
            <person name="Hubbard S.S."/>
            <person name="Banfield J.F."/>
        </authorList>
    </citation>
    <scope>NUCLEOTIDE SEQUENCE [LARGE SCALE GENOMIC DNA]</scope>
</reference>
<sequence length="180" mass="20196">MSGISIVSYIILTLAIGYSFVYPSLGDLSTLSDQKQKYVDSLEIVNNIENKKNELLDKLNEISADDKKSIETILPNSLEFVKLISQIDVVASKYAISINTITSREVAPHSPNSIEDVVPQQTYRSSVIGFSFSASYDDANAFLDDLEKSLRILDVRSVKLETQDAGVYAYNVEFETYWFK</sequence>
<dbReference type="STRING" id="1802758.A3A96_01290"/>
<evidence type="ECO:0008006" key="4">
    <source>
        <dbReference type="Google" id="ProtNLM"/>
    </source>
</evidence>
<feature type="transmembrane region" description="Helical" evidence="1">
    <location>
        <begin position="6"/>
        <end position="25"/>
    </location>
</feature>
<dbReference type="EMBL" id="MHWB01000007">
    <property type="protein sequence ID" value="OHB02145.1"/>
    <property type="molecule type" value="Genomic_DNA"/>
</dbReference>
<evidence type="ECO:0000256" key="1">
    <source>
        <dbReference type="SAM" id="Phobius"/>
    </source>
</evidence>
<evidence type="ECO:0000313" key="3">
    <source>
        <dbReference type="Proteomes" id="UP000177707"/>
    </source>
</evidence>
<dbReference type="AlphaFoldDB" id="A0A1G2TXW6"/>
<dbReference type="Gene3D" id="3.30.70.60">
    <property type="match status" value="1"/>
</dbReference>
<dbReference type="InterPro" id="IPR007445">
    <property type="entry name" value="PilO"/>
</dbReference>
<evidence type="ECO:0000313" key="2">
    <source>
        <dbReference type="EMBL" id="OHB02145.1"/>
    </source>
</evidence>
<dbReference type="Pfam" id="PF04350">
    <property type="entry name" value="PilO"/>
    <property type="match status" value="1"/>
</dbReference>
<dbReference type="GO" id="GO:0043107">
    <property type="term" value="P:type IV pilus-dependent motility"/>
    <property type="evidence" value="ECO:0007669"/>
    <property type="project" value="InterPro"/>
</dbReference>
<dbReference type="Proteomes" id="UP000177707">
    <property type="component" value="Unassembled WGS sequence"/>
</dbReference>
<gene>
    <name evidence="2" type="ORF">A3A96_01290</name>
</gene>
<keyword evidence="1" id="KW-0472">Membrane</keyword>